<name>A0A6P7GVM6_DIAVI</name>
<dbReference type="AlphaFoldDB" id="A0A6P7GVM6"/>
<evidence type="ECO:0000313" key="1">
    <source>
        <dbReference type="RefSeq" id="XP_028150072.1"/>
    </source>
</evidence>
<proteinExistence type="predicted"/>
<reference evidence="1" key="1">
    <citation type="submission" date="2025-08" db="UniProtKB">
        <authorList>
            <consortium name="RefSeq"/>
        </authorList>
    </citation>
    <scope>IDENTIFICATION</scope>
    <source>
        <tissue evidence="1">Whole insect</tissue>
    </source>
</reference>
<protein>
    <submittedName>
        <fullName evidence="1">Uncharacterized protein LOC114343441</fullName>
    </submittedName>
</protein>
<organism evidence="1">
    <name type="scientific">Diabrotica virgifera virgifera</name>
    <name type="common">western corn rootworm</name>
    <dbReference type="NCBI Taxonomy" id="50390"/>
    <lineage>
        <taxon>Eukaryota</taxon>
        <taxon>Metazoa</taxon>
        <taxon>Ecdysozoa</taxon>
        <taxon>Arthropoda</taxon>
        <taxon>Hexapoda</taxon>
        <taxon>Insecta</taxon>
        <taxon>Pterygota</taxon>
        <taxon>Neoptera</taxon>
        <taxon>Endopterygota</taxon>
        <taxon>Coleoptera</taxon>
        <taxon>Polyphaga</taxon>
        <taxon>Cucujiformia</taxon>
        <taxon>Chrysomeloidea</taxon>
        <taxon>Chrysomelidae</taxon>
        <taxon>Galerucinae</taxon>
        <taxon>Diabroticina</taxon>
        <taxon>Diabroticites</taxon>
        <taxon>Diabrotica</taxon>
    </lineage>
</organism>
<accession>A0A6P7GVM6</accession>
<dbReference type="RefSeq" id="XP_028150072.1">
    <property type="nucleotide sequence ID" value="XM_028294271.1"/>
</dbReference>
<sequence length="116" mass="13793">MELDPEKQKEIWEQYLKDLFADQRTEEPPQIDLDGKLNILTEEVMWAIKDAKNNKAPGEDLTTAEHFKHLSDDAVRKLTYLFNIIYEHGTLPHDWLTSTYCYQAEENMELTRRKHN</sequence>
<dbReference type="InParanoid" id="A0A6P7GVM6"/>
<dbReference type="PANTHER" id="PTHR19446">
    <property type="entry name" value="REVERSE TRANSCRIPTASES"/>
    <property type="match status" value="1"/>
</dbReference>
<gene>
    <name evidence="1" type="primary">LOC114343441</name>
</gene>